<dbReference type="InterPro" id="IPR001045">
    <property type="entry name" value="Spermi_synthase"/>
</dbReference>
<dbReference type="GO" id="GO:0006596">
    <property type="term" value="P:polyamine biosynthetic process"/>
    <property type="evidence" value="ECO:0007669"/>
    <property type="project" value="UniProtKB-KW"/>
</dbReference>
<dbReference type="PANTHER" id="PTHR43317:SF1">
    <property type="entry name" value="THERMOSPERMINE SYNTHASE ACAULIS5"/>
    <property type="match status" value="1"/>
</dbReference>
<dbReference type="SUPFAM" id="SSF53335">
    <property type="entry name" value="S-adenosyl-L-methionine-dependent methyltransferases"/>
    <property type="match status" value="1"/>
</dbReference>
<organism evidence="6">
    <name type="scientific">marine sediment metagenome</name>
    <dbReference type="NCBI Taxonomy" id="412755"/>
    <lineage>
        <taxon>unclassified sequences</taxon>
        <taxon>metagenomes</taxon>
        <taxon>ecological metagenomes</taxon>
    </lineage>
</organism>
<gene>
    <name evidence="6" type="ORF">LCGC14_1014970</name>
</gene>
<evidence type="ECO:0000256" key="1">
    <source>
        <dbReference type="ARBA" id="ARBA00007867"/>
    </source>
</evidence>
<sequence>MALEIAGSRILAPYFGNSLSVWGSLIGVVLTGLSLGYYLGGRLADRNPNLRTFSLIILYAGIFILFIPFFSSQVLNLIANLDLGERFSSLLATTLMLAFPTVMLGMVSPYAIKLSTKNLSKLGNIAGNLYALSTLGSIFGTFFSVFYLVPEFGVKTILLSFGIILMLVSMMGLALRFKLFLISALLLSFLPLNMVVPNLFSHAGNVIYEKETPYSHLDVVDSKGTRTLYLNGSPHSAMYLNNSNDLVFLYTEMFNLAFAFNSKIQNVLFIGGGGFSTPKYFLENYPDMIVDVVEIDPDVIKVAKDYFNLKKDTRLDIYNRDGRVYLTNSNKKYDLIVLDAYSKTYVPFHLMTKEFFMELKKDLAPDGIIASNIITSLLGRTSDLFKAQYKTISQIFPNLYVFPTRANSPEIVQNVLLFVSQTSYLSKDRLVENLDSINMSQFINYIENYYENPIYLEDAPVLTDDYAPVEILLNPVTEKPYQIEYRYQLYF</sequence>
<dbReference type="PROSITE" id="PS51006">
    <property type="entry name" value="PABS_2"/>
    <property type="match status" value="1"/>
</dbReference>
<dbReference type="PANTHER" id="PTHR43317">
    <property type="entry name" value="THERMOSPERMINE SYNTHASE ACAULIS5"/>
    <property type="match status" value="1"/>
</dbReference>
<keyword evidence="4" id="KW-1133">Transmembrane helix</keyword>
<feature type="transmembrane region" description="Helical" evidence="4">
    <location>
        <begin position="180"/>
        <end position="200"/>
    </location>
</feature>
<dbReference type="HAMAP" id="MF_00198">
    <property type="entry name" value="Spermidine_synth"/>
    <property type="match status" value="1"/>
</dbReference>
<feature type="transmembrane region" description="Helical" evidence="4">
    <location>
        <begin position="129"/>
        <end position="150"/>
    </location>
</feature>
<keyword evidence="4" id="KW-0472">Membrane</keyword>
<protein>
    <recommendedName>
        <fullName evidence="5">PABS domain-containing protein</fullName>
    </recommendedName>
</protein>
<reference evidence="6" key="1">
    <citation type="journal article" date="2015" name="Nature">
        <title>Complex archaea that bridge the gap between prokaryotes and eukaryotes.</title>
        <authorList>
            <person name="Spang A."/>
            <person name="Saw J.H."/>
            <person name="Jorgensen S.L."/>
            <person name="Zaremba-Niedzwiedzka K."/>
            <person name="Martijn J."/>
            <person name="Lind A.E."/>
            <person name="van Eijk R."/>
            <person name="Schleper C."/>
            <person name="Guy L."/>
            <person name="Ettema T.J."/>
        </authorList>
    </citation>
    <scope>NUCLEOTIDE SEQUENCE</scope>
</reference>
<comment type="caution">
    <text evidence="6">The sequence shown here is derived from an EMBL/GenBank/DDBJ whole genome shotgun (WGS) entry which is preliminary data.</text>
</comment>
<keyword evidence="4" id="KW-0812">Transmembrane</keyword>
<evidence type="ECO:0000256" key="3">
    <source>
        <dbReference type="ARBA" id="ARBA00023115"/>
    </source>
</evidence>
<keyword evidence="3" id="KW-0620">Polyamine biosynthesis</keyword>
<feature type="transmembrane region" description="Helical" evidence="4">
    <location>
        <begin position="52"/>
        <end position="70"/>
    </location>
</feature>
<feature type="transmembrane region" description="Helical" evidence="4">
    <location>
        <begin position="20"/>
        <end position="40"/>
    </location>
</feature>
<dbReference type="Gene3D" id="3.40.50.150">
    <property type="entry name" value="Vaccinia Virus protein VP39"/>
    <property type="match status" value="1"/>
</dbReference>
<dbReference type="AlphaFoldDB" id="A0A0F9MZ56"/>
<dbReference type="GO" id="GO:0010487">
    <property type="term" value="F:thermospermine synthase activity"/>
    <property type="evidence" value="ECO:0007669"/>
    <property type="project" value="TreeGrafter"/>
</dbReference>
<dbReference type="Pfam" id="PF01564">
    <property type="entry name" value="Spermine_synth"/>
    <property type="match status" value="1"/>
</dbReference>
<dbReference type="NCBIfam" id="NF037959">
    <property type="entry name" value="MFS_SpdSyn"/>
    <property type="match status" value="1"/>
</dbReference>
<evidence type="ECO:0000313" key="6">
    <source>
        <dbReference type="EMBL" id="KKN12590.1"/>
    </source>
</evidence>
<dbReference type="InterPro" id="IPR030374">
    <property type="entry name" value="PABS"/>
</dbReference>
<feature type="transmembrane region" description="Helical" evidence="4">
    <location>
        <begin position="90"/>
        <end position="108"/>
    </location>
</feature>
<evidence type="ECO:0000256" key="2">
    <source>
        <dbReference type="ARBA" id="ARBA00022679"/>
    </source>
</evidence>
<dbReference type="InterPro" id="IPR029063">
    <property type="entry name" value="SAM-dependent_MTases_sf"/>
</dbReference>
<feature type="transmembrane region" description="Helical" evidence="4">
    <location>
        <begin position="156"/>
        <end position="175"/>
    </location>
</feature>
<feature type="domain" description="PABS" evidence="5">
    <location>
        <begin position="191"/>
        <end position="432"/>
    </location>
</feature>
<proteinExistence type="inferred from homology"/>
<dbReference type="EMBL" id="LAZR01004016">
    <property type="protein sequence ID" value="KKN12590.1"/>
    <property type="molecule type" value="Genomic_DNA"/>
</dbReference>
<evidence type="ECO:0000259" key="5">
    <source>
        <dbReference type="PROSITE" id="PS51006"/>
    </source>
</evidence>
<keyword evidence="2" id="KW-0808">Transferase</keyword>
<comment type="similarity">
    <text evidence="1">Belongs to the spermidine/spermine synthase family.</text>
</comment>
<accession>A0A0F9MZ56</accession>
<name>A0A0F9MZ56_9ZZZZ</name>
<dbReference type="CDD" id="cd02440">
    <property type="entry name" value="AdoMet_MTases"/>
    <property type="match status" value="1"/>
</dbReference>
<evidence type="ECO:0000256" key="4">
    <source>
        <dbReference type="SAM" id="Phobius"/>
    </source>
</evidence>